<organism evidence="1 2">
    <name type="scientific">Pseudovibrio japonicus</name>
    <dbReference type="NCBI Taxonomy" id="366534"/>
    <lineage>
        <taxon>Bacteria</taxon>
        <taxon>Pseudomonadati</taxon>
        <taxon>Pseudomonadota</taxon>
        <taxon>Alphaproteobacteria</taxon>
        <taxon>Hyphomicrobiales</taxon>
        <taxon>Stappiaceae</taxon>
        <taxon>Pseudovibrio</taxon>
    </lineage>
</organism>
<gene>
    <name evidence="1" type="ORF">GCM10007094_31190</name>
</gene>
<protein>
    <recommendedName>
        <fullName evidence="3">Class I SAM-dependent methyltransferase</fullName>
    </recommendedName>
</protein>
<dbReference type="Proteomes" id="UP000637980">
    <property type="component" value="Unassembled WGS sequence"/>
</dbReference>
<dbReference type="EMBL" id="BMXE01000005">
    <property type="protein sequence ID" value="GHB39477.1"/>
    <property type="molecule type" value="Genomic_DNA"/>
</dbReference>
<proteinExistence type="predicted"/>
<comment type="caution">
    <text evidence="1">The sequence shown here is derived from an EMBL/GenBank/DDBJ whole genome shotgun (WGS) entry which is preliminary data.</text>
</comment>
<accession>A0ABQ3EHC1</accession>
<evidence type="ECO:0008006" key="3">
    <source>
        <dbReference type="Google" id="ProtNLM"/>
    </source>
</evidence>
<keyword evidence="2" id="KW-1185">Reference proteome</keyword>
<name>A0ABQ3EHC1_9HYPH</name>
<dbReference type="InterPro" id="IPR029063">
    <property type="entry name" value="SAM-dependent_MTases_sf"/>
</dbReference>
<dbReference type="Gene3D" id="3.40.50.150">
    <property type="entry name" value="Vaccinia Virus protein VP39"/>
    <property type="match status" value="1"/>
</dbReference>
<dbReference type="SUPFAM" id="SSF53335">
    <property type="entry name" value="S-adenosyl-L-methionine-dependent methyltransferases"/>
    <property type="match status" value="1"/>
</dbReference>
<evidence type="ECO:0000313" key="1">
    <source>
        <dbReference type="EMBL" id="GHB39477.1"/>
    </source>
</evidence>
<reference evidence="2" key="1">
    <citation type="journal article" date="2019" name="Int. J. Syst. Evol. Microbiol.">
        <title>The Global Catalogue of Microorganisms (GCM) 10K type strain sequencing project: providing services to taxonomists for standard genome sequencing and annotation.</title>
        <authorList>
            <consortium name="The Broad Institute Genomics Platform"/>
            <consortium name="The Broad Institute Genome Sequencing Center for Infectious Disease"/>
            <person name="Wu L."/>
            <person name="Ma J."/>
        </authorList>
    </citation>
    <scope>NUCLEOTIDE SEQUENCE [LARGE SCALE GENOMIC DNA]</scope>
    <source>
        <strain evidence="2">KCTC 12861</strain>
    </source>
</reference>
<dbReference type="RefSeq" id="WP_189437707.1">
    <property type="nucleotide sequence ID" value="NZ_BMXE01000005.1"/>
</dbReference>
<sequence>MTVRTQWRRLWQGLQTISGLRRQGFFIPYRYAESVSPESYPALEPLFREAEPDMRRLMDVIDQYATDLAGFDGPPPRPRIAQNWFARLDAGAAYAMVRCQQPKTIIEIGSGHSTRFMAQAVTDGSCRSRIICIDPAPRATISGLALDHIPKVLSDADPSVFSQLQAGDVLFVDSSHISMPGTDVDTVFASILPALPAGVLVHVHDVVLPDAYPADWDWRAYNEQLPVACLLQGGYRLLWSSHWVATRQKAWVAEGPVATIPMREEALETSIWMEKRET</sequence>
<dbReference type="Pfam" id="PF13578">
    <property type="entry name" value="Methyltransf_24"/>
    <property type="match status" value="1"/>
</dbReference>
<evidence type="ECO:0000313" key="2">
    <source>
        <dbReference type="Proteomes" id="UP000637980"/>
    </source>
</evidence>